<dbReference type="Proteomes" id="UP000034287">
    <property type="component" value="Unassembled WGS sequence"/>
</dbReference>
<keyword evidence="3" id="KW-1185">Reference proteome</keyword>
<evidence type="ECO:0000313" key="2">
    <source>
        <dbReference type="EMBL" id="KKK35788.1"/>
    </source>
</evidence>
<dbReference type="InterPro" id="IPR009799">
    <property type="entry name" value="EthD_dom"/>
</dbReference>
<name>A0A0M2SNI0_9STAP</name>
<dbReference type="Pfam" id="PF07110">
    <property type="entry name" value="EthD"/>
    <property type="match status" value="1"/>
</dbReference>
<dbReference type="RefSeq" id="WP_046512281.1">
    <property type="nucleotide sequence ID" value="NZ_LAYZ01000001.1"/>
</dbReference>
<dbReference type="Gene3D" id="3.30.70.100">
    <property type="match status" value="1"/>
</dbReference>
<feature type="domain" description="EthD" evidence="1">
    <location>
        <begin position="11"/>
        <end position="84"/>
    </location>
</feature>
<dbReference type="OrthoDB" id="5294870at2"/>
<protein>
    <submittedName>
        <fullName evidence="2">Ethyl tert-butyl ether degradation protein EthD</fullName>
    </submittedName>
</protein>
<dbReference type="PATRIC" id="fig|1432562.3.peg.603"/>
<evidence type="ECO:0000313" key="3">
    <source>
        <dbReference type="Proteomes" id="UP000034287"/>
    </source>
</evidence>
<comment type="caution">
    <text evidence="2">The sequence shown here is derived from an EMBL/GenBank/DDBJ whole genome shotgun (WGS) entry which is preliminary data.</text>
</comment>
<reference evidence="2 3" key="1">
    <citation type="submission" date="2015-04" db="EMBL/GenBank/DDBJ databases">
        <title>Taxonomic description and genome sequence of Salinicoccus sediminis sp. nov., a novel hyper halotolerant bacterium isolated from marine sediment.</title>
        <authorList>
            <person name="Mathan Kumar R."/>
            <person name="Kaur G."/>
            <person name="Kumar N."/>
            <person name="Kumar A."/>
            <person name="Singh N.K."/>
            <person name="Kaur N."/>
            <person name="Mayilraj S."/>
        </authorList>
    </citation>
    <scope>NUCLEOTIDE SEQUENCE [LARGE SCALE GENOMIC DNA]</scope>
    <source>
        <strain evidence="2 3">SV-16</strain>
    </source>
</reference>
<accession>A0A0M2SNI0</accession>
<dbReference type="EMBL" id="LAYZ01000001">
    <property type="protein sequence ID" value="KKK35788.1"/>
    <property type="molecule type" value="Genomic_DNA"/>
</dbReference>
<dbReference type="NCBIfam" id="TIGR02118">
    <property type="entry name" value="EthD family reductase"/>
    <property type="match status" value="1"/>
</dbReference>
<proteinExistence type="predicted"/>
<sequence length="102" mass="11421">MVKVVAMYGHPEDKQAFDAHYFDKHIPLTEKIPGLKEVKVSKYDKDPMGNPSRYYIICEMYYDNMDELKSGLSSDEGRASAKDAMSLSGKSVTFMVGEDADG</sequence>
<gene>
    <name evidence="2" type="ORF">WN59_02940</name>
</gene>
<evidence type="ECO:0000259" key="1">
    <source>
        <dbReference type="Pfam" id="PF07110"/>
    </source>
</evidence>
<organism evidence="2 3">
    <name type="scientific">Salinicoccus sediminis</name>
    <dbReference type="NCBI Taxonomy" id="1432562"/>
    <lineage>
        <taxon>Bacteria</taxon>
        <taxon>Bacillati</taxon>
        <taxon>Bacillota</taxon>
        <taxon>Bacilli</taxon>
        <taxon>Bacillales</taxon>
        <taxon>Staphylococcaceae</taxon>
        <taxon>Salinicoccus</taxon>
    </lineage>
</organism>
<dbReference type="InterPro" id="IPR011008">
    <property type="entry name" value="Dimeric_a/b-barrel"/>
</dbReference>
<dbReference type="STRING" id="1432562.WN59_02940"/>
<dbReference type="AlphaFoldDB" id="A0A0M2SNI0"/>
<dbReference type="SUPFAM" id="SSF54909">
    <property type="entry name" value="Dimeric alpha+beta barrel"/>
    <property type="match status" value="1"/>
</dbReference>
<dbReference type="GO" id="GO:0016491">
    <property type="term" value="F:oxidoreductase activity"/>
    <property type="evidence" value="ECO:0007669"/>
    <property type="project" value="InterPro"/>
</dbReference>